<comment type="catalytic activity">
    <reaction evidence="11">
        <text>tRNA(Thr) + L-threonine + ATP = L-threonyl-tRNA(Thr) + AMP + diphosphate + H(+)</text>
        <dbReference type="Rhea" id="RHEA:24624"/>
        <dbReference type="Rhea" id="RHEA-COMP:9670"/>
        <dbReference type="Rhea" id="RHEA-COMP:9704"/>
        <dbReference type="ChEBI" id="CHEBI:15378"/>
        <dbReference type="ChEBI" id="CHEBI:30616"/>
        <dbReference type="ChEBI" id="CHEBI:33019"/>
        <dbReference type="ChEBI" id="CHEBI:57926"/>
        <dbReference type="ChEBI" id="CHEBI:78442"/>
        <dbReference type="ChEBI" id="CHEBI:78534"/>
        <dbReference type="ChEBI" id="CHEBI:456215"/>
        <dbReference type="EC" id="6.1.1.3"/>
    </reaction>
</comment>
<protein>
    <recommendedName>
        <fullName evidence="2">threonine--tRNA ligase</fullName>
        <ecNumber evidence="2">6.1.1.3</ecNumber>
    </recommendedName>
    <alternativeName>
        <fullName evidence="10">Threonyl-tRNA synthetase</fullName>
    </alternativeName>
</protein>
<dbReference type="Gene3D" id="3.30.930.10">
    <property type="entry name" value="Bira Bifunctional Protein, Domain 2"/>
    <property type="match status" value="1"/>
</dbReference>
<keyword evidence="7" id="KW-0067">ATP-binding</keyword>
<evidence type="ECO:0000256" key="3">
    <source>
        <dbReference type="ARBA" id="ARBA00022598"/>
    </source>
</evidence>
<dbReference type="InterPro" id="IPR018163">
    <property type="entry name" value="Thr/Ala-tRNA-synth_IIc_edit"/>
</dbReference>
<organism evidence="13">
    <name type="scientific">marine metagenome</name>
    <dbReference type="NCBI Taxonomy" id="408172"/>
    <lineage>
        <taxon>unclassified sequences</taxon>
        <taxon>metagenomes</taxon>
        <taxon>ecological metagenomes</taxon>
    </lineage>
</organism>
<keyword evidence="3" id="KW-0436">Ligase</keyword>
<dbReference type="GO" id="GO:0006435">
    <property type="term" value="P:threonyl-tRNA aminoacylation"/>
    <property type="evidence" value="ECO:0007669"/>
    <property type="project" value="TreeGrafter"/>
</dbReference>
<dbReference type="PANTHER" id="PTHR11451">
    <property type="entry name" value="THREONINE-TRNA LIGASE"/>
    <property type="match status" value="1"/>
</dbReference>
<evidence type="ECO:0000256" key="11">
    <source>
        <dbReference type="ARBA" id="ARBA00049515"/>
    </source>
</evidence>
<evidence type="ECO:0000256" key="9">
    <source>
        <dbReference type="ARBA" id="ARBA00023146"/>
    </source>
</evidence>
<evidence type="ECO:0000256" key="5">
    <source>
        <dbReference type="ARBA" id="ARBA00022741"/>
    </source>
</evidence>
<sequence length="226" mass="26005">MVLMSSSISENLISLRERIRHSVAHLMADAVLQLLPEAKLAIGPPTEDGFYYDFEVDRPFTPDDLDAIESRISDAISRSLVFEREELNQEQANEMFSDQPYKLEIISELPQGETISIYRHGEFADLCRGPHVPSTAHISAFKLLSIAGAYWRGDEHRPMLQRIYGTAFESLESQEEYLQRLEEAQRRDHRRLGRELELFMFDPIAPASPFFLPKGTIVYNLLLEYV</sequence>
<feature type="non-terminal residue" evidence="13">
    <location>
        <position position="226"/>
    </location>
</feature>
<dbReference type="AlphaFoldDB" id="A0A382B6G3"/>
<gene>
    <name evidence="13" type="ORF">METZ01_LOCUS162230</name>
</gene>
<evidence type="ECO:0000259" key="12">
    <source>
        <dbReference type="SMART" id="SM00863"/>
    </source>
</evidence>
<evidence type="ECO:0000313" key="13">
    <source>
        <dbReference type="EMBL" id="SVB09376.1"/>
    </source>
</evidence>
<keyword evidence="9" id="KW-0030">Aminoacyl-tRNA synthetase</keyword>
<reference evidence="13" key="1">
    <citation type="submission" date="2018-05" db="EMBL/GenBank/DDBJ databases">
        <authorList>
            <person name="Lanie J.A."/>
            <person name="Ng W.-L."/>
            <person name="Kazmierczak K.M."/>
            <person name="Andrzejewski T.M."/>
            <person name="Davidsen T.M."/>
            <person name="Wayne K.J."/>
            <person name="Tettelin H."/>
            <person name="Glass J.I."/>
            <person name="Rusch D."/>
            <person name="Podicherti R."/>
            <person name="Tsui H.-C.T."/>
            <person name="Winkler M.E."/>
        </authorList>
    </citation>
    <scope>NUCLEOTIDE SEQUENCE</scope>
</reference>
<dbReference type="InterPro" id="IPR045864">
    <property type="entry name" value="aa-tRNA-synth_II/BPL/LPL"/>
</dbReference>
<dbReference type="EMBL" id="UINC01028422">
    <property type="protein sequence ID" value="SVB09376.1"/>
    <property type="molecule type" value="Genomic_DNA"/>
</dbReference>
<accession>A0A382B6G3</accession>
<keyword evidence="6" id="KW-0862">Zinc</keyword>
<dbReference type="Pfam" id="PF07973">
    <property type="entry name" value="tRNA_SAD"/>
    <property type="match status" value="1"/>
</dbReference>
<keyword evidence="5" id="KW-0547">Nucleotide-binding</keyword>
<dbReference type="GO" id="GO:0005524">
    <property type="term" value="F:ATP binding"/>
    <property type="evidence" value="ECO:0007669"/>
    <property type="project" value="UniProtKB-KW"/>
</dbReference>
<evidence type="ECO:0000256" key="2">
    <source>
        <dbReference type="ARBA" id="ARBA00013163"/>
    </source>
</evidence>
<dbReference type="FunFam" id="3.30.54.20:FF:000002">
    <property type="entry name" value="Threonine--tRNA ligase"/>
    <property type="match status" value="1"/>
</dbReference>
<dbReference type="FunFam" id="3.30.980.10:FF:000005">
    <property type="entry name" value="Threonyl-tRNA synthetase, mitochondrial"/>
    <property type="match status" value="1"/>
</dbReference>
<evidence type="ECO:0000256" key="8">
    <source>
        <dbReference type="ARBA" id="ARBA00022917"/>
    </source>
</evidence>
<proteinExistence type="inferred from homology"/>
<dbReference type="GO" id="GO:0046872">
    <property type="term" value="F:metal ion binding"/>
    <property type="evidence" value="ECO:0007669"/>
    <property type="project" value="UniProtKB-KW"/>
</dbReference>
<dbReference type="SUPFAM" id="SSF55186">
    <property type="entry name" value="ThrRS/AlaRS common domain"/>
    <property type="match status" value="1"/>
</dbReference>
<dbReference type="SMART" id="SM00863">
    <property type="entry name" value="tRNA_SAD"/>
    <property type="match status" value="1"/>
</dbReference>
<comment type="similarity">
    <text evidence="1">Belongs to the class-II aminoacyl-tRNA synthetase family.</text>
</comment>
<evidence type="ECO:0000256" key="4">
    <source>
        <dbReference type="ARBA" id="ARBA00022723"/>
    </source>
</evidence>
<evidence type="ECO:0000256" key="10">
    <source>
        <dbReference type="ARBA" id="ARBA00031900"/>
    </source>
</evidence>
<name>A0A382B6G3_9ZZZZ</name>
<dbReference type="EC" id="6.1.1.3" evidence="2"/>
<keyword evidence="4" id="KW-0479">Metal-binding</keyword>
<evidence type="ECO:0000256" key="1">
    <source>
        <dbReference type="ARBA" id="ARBA00008226"/>
    </source>
</evidence>
<dbReference type="Gene3D" id="3.30.980.10">
    <property type="entry name" value="Threonyl-trna Synthetase, Chain A, domain 2"/>
    <property type="match status" value="1"/>
</dbReference>
<dbReference type="InterPro" id="IPR012947">
    <property type="entry name" value="tRNA_SAD"/>
</dbReference>
<dbReference type="Gene3D" id="3.30.54.20">
    <property type="match status" value="1"/>
</dbReference>
<evidence type="ECO:0000256" key="7">
    <source>
        <dbReference type="ARBA" id="ARBA00022840"/>
    </source>
</evidence>
<keyword evidence="8" id="KW-0648">Protein biosynthesis</keyword>
<evidence type="ECO:0000256" key="6">
    <source>
        <dbReference type="ARBA" id="ARBA00022833"/>
    </source>
</evidence>
<dbReference type="PANTHER" id="PTHR11451:SF44">
    <property type="entry name" value="THREONINE--TRNA LIGASE, CHLOROPLASTIC_MITOCHONDRIAL 2"/>
    <property type="match status" value="1"/>
</dbReference>
<feature type="domain" description="Threonyl/alanyl tRNA synthetase SAD" evidence="12">
    <location>
        <begin position="115"/>
        <end position="164"/>
    </location>
</feature>
<dbReference type="GO" id="GO:0004829">
    <property type="term" value="F:threonine-tRNA ligase activity"/>
    <property type="evidence" value="ECO:0007669"/>
    <property type="project" value="UniProtKB-EC"/>
</dbReference>